<dbReference type="InterPro" id="IPR045380">
    <property type="entry name" value="LD_TPept_scaffold_dom"/>
</dbReference>
<keyword evidence="3" id="KW-0808">Transferase</keyword>
<dbReference type="PANTHER" id="PTHR41533:SF2">
    <property type="entry name" value="BLR7131 PROTEIN"/>
    <property type="match status" value="1"/>
</dbReference>
<comment type="similarity">
    <text evidence="2">Belongs to the YkuD family.</text>
</comment>
<proteinExistence type="inferred from homology"/>
<dbReference type="CDD" id="cd16913">
    <property type="entry name" value="YkuD_like"/>
    <property type="match status" value="1"/>
</dbReference>
<dbReference type="RefSeq" id="WP_149071557.1">
    <property type="nucleotide sequence ID" value="NZ_VTHL01000014.1"/>
</dbReference>
<dbReference type="Proteomes" id="UP000322791">
    <property type="component" value="Unassembled WGS sequence"/>
</dbReference>
<evidence type="ECO:0000256" key="3">
    <source>
        <dbReference type="ARBA" id="ARBA00022679"/>
    </source>
</evidence>
<organism evidence="10 11">
    <name type="scientific">Hymenobacter lutimineralis</name>
    <dbReference type="NCBI Taxonomy" id="2606448"/>
    <lineage>
        <taxon>Bacteria</taxon>
        <taxon>Pseudomonadati</taxon>
        <taxon>Bacteroidota</taxon>
        <taxon>Cytophagia</taxon>
        <taxon>Cytophagales</taxon>
        <taxon>Hymenobacteraceae</taxon>
        <taxon>Hymenobacter</taxon>
    </lineage>
</organism>
<dbReference type="InterPro" id="IPR038063">
    <property type="entry name" value="Transpep_catalytic_dom"/>
</dbReference>
<dbReference type="PANTHER" id="PTHR41533">
    <property type="entry name" value="L,D-TRANSPEPTIDASE HI_1667-RELATED"/>
    <property type="match status" value="1"/>
</dbReference>
<dbReference type="GO" id="GO:0016740">
    <property type="term" value="F:transferase activity"/>
    <property type="evidence" value="ECO:0007669"/>
    <property type="project" value="UniProtKB-KW"/>
</dbReference>
<comment type="caution">
    <text evidence="10">The sequence shown here is derived from an EMBL/GenBank/DDBJ whole genome shotgun (WGS) entry which is preliminary data.</text>
</comment>
<keyword evidence="6 7" id="KW-0961">Cell wall biogenesis/degradation</keyword>
<keyword evidence="11" id="KW-1185">Reference proteome</keyword>
<evidence type="ECO:0000256" key="6">
    <source>
        <dbReference type="ARBA" id="ARBA00023316"/>
    </source>
</evidence>
<sequence length="476" mass="53001">MPASSGAGAPARPGVTRPLSPEPAVSSLIQALLDTTRSGTAGARDQGLKLQAGSLVRTFYGSTYQPAWTVPADSTTPGARAALTVLAGAAAHGLPPEGYHTPLLRGLRDSLFRRVVPERRPWQQARLEVYLTDAVLRFMRDVSRGRLRPYTLSAAETAAGQSRQPALELRAALQAASPTGAVPAAMLAGQPAHREYRQLQQALARWLARPVAPDSVNGHRRQYEQAALNLERWRWDALPADSAYIFINIPAYELQLVAQDSVQRRHRVIVGKPETPTPTLSSRISHFTLAPDWYVPRSIATREMLPHLWADPGYLARNGLTLYDARGRPLDATRINWHQVTARNFSYVIRQSAGCDNALGNIVFRFANPYAVYLHDTPQRQLFNRSTRALSHGCIRVEQPLVLAAYLLRREHRQVELPTEAECARQPRPHDVRLLRPLPLHVRYATCVAENGRLRFLPDIYRRDEALRRALFPAGG</sequence>
<dbReference type="SUPFAM" id="SSF141523">
    <property type="entry name" value="L,D-transpeptidase catalytic domain-like"/>
    <property type="match status" value="1"/>
</dbReference>
<evidence type="ECO:0000256" key="8">
    <source>
        <dbReference type="SAM" id="MobiDB-lite"/>
    </source>
</evidence>
<dbReference type="EMBL" id="VTHL01000014">
    <property type="protein sequence ID" value="TYZ08063.1"/>
    <property type="molecule type" value="Genomic_DNA"/>
</dbReference>
<evidence type="ECO:0000256" key="4">
    <source>
        <dbReference type="ARBA" id="ARBA00022960"/>
    </source>
</evidence>
<accession>A0A5D6UX35</accession>
<feature type="active site" description="Nucleophile" evidence="7">
    <location>
        <position position="394"/>
    </location>
</feature>
<dbReference type="GO" id="GO:0009252">
    <property type="term" value="P:peptidoglycan biosynthetic process"/>
    <property type="evidence" value="ECO:0007669"/>
    <property type="project" value="UniProtKB-UniPathway"/>
</dbReference>
<feature type="domain" description="L,D-TPase catalytic" evidence="9">
    <location>
        <begin position="243"/>
        <end position="418"/>
    </location>
</feature>
<feature type="active site" description="Proton donor/acceptor" evidence="7">
    <location>
        <position position="375"/>
    </location>
</feature>
<dbReference type="InterPro" id="IPR005490">
    <property type="entry name" value="LD_TPept_cat_dom"/>
</dbReference>
<dbReference type="Pfam" id="PF20142">
    <property type="entry name" value="Scaffold"/>
    <property type="match status" value="1"/>
</dbReference>
<evidence type="ECO:0000256" key="2">
    <source>
        <dbReference type="ARBA" id="ARBA00005992"/>
    </source>
</evidence>
<reference evidence="10 11" key="1">
    <citation type="submission" date="2019-08" db="EMBL/GenBank/DDBJ databases">
        <authorList>
            <person name="Seo M.-J."/>
        </authorList>
    </citation>
    <scope>NUCLEOTIDE SEQUENCE [LARGE SCALE GENOMIC DNA]</scope>
    <source>
        <strain evidence="10 11">KIGAM108</strain>
    </source>
</reference>
<feature type="compositionally biased region" description="Low complexity" evidence="8">
    <location>
        <begin position="1"/>
        <end position="11"/>
    </location>
</feature>
<dbReference type="AlphaFoldDB" id="A0A5D6UX35"/>
<evidence type="ECO:0000256" key="7">
    <source>
        <dbReference type="PROSITE-ProRule" id="PRU01373"/>
    </source>
</evidence>
<evidence type="ECO:0000256" key="5">
    <source>
        <dbReference type="ARBA" id="ARBA00022984"/>
    </source>
</evidence>
<dbReference type="PROSITE" id="PS52029">
    <property type="entry name" value="LD_TPASE"/>
    <property type="match status" value="1"/>
</dbReference>
<dbReference type="UniPathway" id="UPA00219"/>
<evidence type="ECO:0000313" key="10">
    <source>
        <dbReference type="EMBL" id="TYZ08063.1"/>
    </source>
</evidence>
<dbReference type="GO" id="GO:0004180">
    <property type="term" value="F:carboxypeptidase activity"/>
    <property type="evidence" value="ECO:0007669"/>
    <property type="project" value="UniProtKB-ARBA"/>
</dbReference>
<keyword evidence="4 7" id="KW-0133">Cell shape</keyword>
<gene>
    <name evidence="10" type="ORF">FY528_13525</name>
</gene>
<evidence type="ECO:0000256" key="1">
    <source>
        <dbReference type="ARBA" id="ARBA00004752"/>
    </source>
</evidence>
<keyword evidence="5 7" id="KW-0573">Peptidoglycan synthesis</keyword>
<dbReference type="Pfam" id="PF03734">
    <property type="entry name" value="YkuD"/>
    <property type="match status" value="1"/>
</dbReference>
<dbReference type="Gene3D" id="2.40.440.10">
    <property type="entry name" value="L,D-transpeptidase catalytic domain-like"/>
    <property type="match status" value="1"/>
</dbReference>
<protein>
    <submittedName>
        <fullName evidence="10">L,D-transpeptidase family protein</fullName>
    </submittedName>
</protein>
<comment type="pathway">
    <text evidence="1 7">Cell wall biogenesis; peptidoglycan biosynthesis.</text>
</comment>
<feature type="region of interest" description="Disordered" evidence="8">
    <location>
        <begin position="1"/>
        <end position="21"/>
    </location>
</feature>
<dbReference type="InterPro" id="IPR052905">
    <property type="entry name" value="LD-transpeptidase_YkuD-like"/>
</dbReference>
<dbReference type="GO" id="GO:0071555">
    <property type="term" value="P:cell wall organization"/>
    <property type="evidence" value="ECO:0007669"/>
    <property type="project" value="UniProtKB-UniRule"/>
</dbReference>
<evidence type="ECO:0000313" key="11">
    <source>
        <dbReference type="Proteomes" id="UP000322791"/>
    </source>
</evidence>
<name>A0A5D6UX35_9BACT</name>
<dbReference type="GO" id="GO:0008360">
    <property type="term" value="P:regulation of cell shape"/>
    <property type="evidence" value="ECO:0007669"/>
    <property type="project" value="UniProtKB-UniRule"/>
</dbReference>
<evidence type="ECO:0000259" key="9">
    <source>
        <dbReference type="PROSITE" id="PS52029"/>
    </source>
</evidence>